<keyword evidence="4 7" id="KW-1133">Transmembrane helix</keyword>
<keyword evidence="5 7" id="KW-0472">Membrane</keyword>
<dbReference type="PANTHER" id="PTHR30619:SF1">
    <property type="entry name" value="RECOMBINATION PROTEIN 2"/>
    <property type="match status" value="1"/>
</dbReference>
<sequence length="905" mass="91381">MTSAVLAVDPVHHPPLVVTAVVAAGAALFLLRQRAADGTRRIAPSTAAVLLSAAAATLTTVLHTADLHRGPIPDLVRPSLTVQATAPSTPSTEARAGVPSGGTATPAGPAVPGTAVASGDAPGTAAASDTAPDTGAGAVPGTAASPKAAATAAATAVGPGPPTIPGSPEPNARTAEAKGSSPVELSVDLTVAGDPTPRTGRVHGTTPGQAVLTFDAVVDRVRFPMDPGRSAVAVHTPVTVLVRAQDIAAWRGLVPSTRVAAGVRATAPGERDHDSAARLVALGPPRLLAPPGRSQQLAAELRSGLREATDHLSPDIRGLLPGLVVGDTSRLPDDLREAFRATDLGHLTAVSGGNLAILLTVLLGASRKEDVGSRGGLAGLLGLSIRTTALVGTGLTLAFVTVCRPEPSVLRAAATGLLGLLALATGRPRQGVPALAGAVLLLVLLDPYLARSYGFLLSTLATAGLLTLGPRWTEALCRRGWPTVLATATGATAAAQALCAPVTILLAPRVSLVAVPCNLLAEAAVAPATLLGFAALAAEPFAPGAARVLADLAAVPTGWLAAVARQGAAVPGALLDWPDGLTGALLLAVTTVALCWGVPPLLSARRAASRRVRTALAAGVVLALAAVLLRPPAVTRIATGWPPAGWRLAMCDVGQGDMAVLPLASDTAVVVDTGPDPAAADNCLRDLGISRIPLLILTHFHADHVEGVPGVLHGRTVAALQVTLLGTPPGEQARVLGWASAAGIPLLQARRGEHRAAGPDLAWDVLWPDDSLGPSTPGANNASVALLATVGPPGDQLRLALLGDLEPPAQAALMQRGPPDRVDVLKVAHHGSANQDWDLTGALHPTLALISCGHDNPYGHPAPRTVDRLSALGATVLRTDRAGDIAVLGGHRHLRMATHPHHHRS</sequence>
<dbReference type="PANTHER" id="PTHR30619">
    <property type="entry name" value="DNA INTERNALIZATION/COMPETENCE PROTEIN COMEC/REC2"/>
    <property type="match status" value="1"/>
</dbReference>
<evidence type="ECO:0000256" key="3">
    <source>
        <dbReference type="ARBA" id="ARBA00022692"/>
    </source>
</evidence>
<dbReference type="NCBIfam" id="TIGR00360">
    <property type="entry name" value="ComEC_N-term"/>
    <property type="match status" value="1"/>
</dbReference>
<comment type="caution">
    <text evidence="9">The sequence shown here is derived from an EMBL/GenBank/DDBJ whole genome shotgun (WGS) entry which is preliminary data.</text>
</comment>
<keyword evidence="10" id="KW-1185">Reference proteome</keyword>
<dbReference type="Pfam" id="PF00753">
    <property type="entry name" value="Lactamase_B"/>
    <property type="match status" value="1"/>
</dbReference>
<feature type="compositionally biased region" description="Low complexity" evidence="6">
    <location>
        <begin position="96"/>
        <end position="119"/>
    </location>
</feature>
<evidence type="ECO:0000256" key="4">
    <source>
        <dbReference type="ARBA" id="ARBA00022989"/>
    </source>
</evidence>
<feature type="transmembrane region" description="Helical" evidence="7">
    <location>
        <begin position="548"/>
        <end position="568"/>
    </location>
</feature>
<dbReference type="SUPFAM" id="SSF56281">
    <property type="entry name" value="Metallo-hydrolase/oxidoreductase"/>
    <property type="match status" value="1"/>
</dbReference>
<feature type="transmembrane region" description="Helical" evidence="7">
    <location>
        <begin position="408"/>
        <end position="425"/>
    </location>
</feature>
<dbReference type="InterPro" id="IPR052159">
    <property type="entry name" value="Competence_DNA_uptake"/>
</dbReference>
<evidence type="ECO:0000256" key="1">
    <source>
        <dbReference type="ARBA" id="ARBA00004651"/>
    </source>
</evidence>
<name>A0ABP4E999_9ACTN</name>
<evidence type="ECO:0000313" key="10">
    <source>
        <dbReference type="Proteomes" id="UP001499987"/>
    </source>
</evidence>
<evidence type="ECO:0000256" key="5">
    <source>
        <dbReference type="ARBA" id="ARBA00023136"/>
    </source>
</evidence>
<dbReference type="Gene3D" id="3.60.15.10">
    <property type="entry name" value="Ribonuclease Z/Hydroxyacylglutathione hydrolase-like"/>
    <property type="match status" value="1"/>
</dbReference>
<protein>
    <submittedName>
        <fullName evidence="9">ComEC/Rec2 family competence protein</fullName>
    </submittedName>
</protein>
<dbReference type="CDD" id="cd07731">
    <property type="entry name" value="ComA-like_MBL-fold"/>
    <property type="match status" value="1"/>
</dbReference>
<feature type="compositionally biased region" description="Polar residues" evidence="6">
    <location>
        <begin position="83"/>
        <end position="92"/>
    </location>
</feature>
<feature type="transmembrane region" description="Helical" evidence="7">
    <location>
        <begin position="377"/>
        <end position="402"/>
    </location>
</feature>
<dbReference type="SMART" id="SM00849">
    <property type="entry name" value="Lactamase_B"/>
    <property type="match status" value="1"/>
</dbReference>
<feature type="transmembrane region" description="Helical" evidence="7">
    <location>
        <begin position="455"/>
        <end position="472"/>
    </location>
</feature>
<organism evidence="9 10">
    <name type="scientific">Kitasatospora arboriphila</name>
    <dbReference type="NCBI Taxonomy" id="258052"/>
    <lineage>
        <taxon>Bacteria</taxon>
        <taxon>Bacillati</taxon>
        <taxon>Actinomycetota</taxon>
        <taxon>Actinomycetes</taxon>
        <taxon>Kitasatosporales</taxon>
        <taxon>Streptomycetaceae</taxon>
        <taxon>Kitasatospora</taxon>
    </lineage>
</organism>
<keyword evidence="3 7" id="KW-0812">Transmembrane</keyword>
<dbReference type="InterPro" id="IPR004477">
    <property type="entry name" value="ComEC_N"/>
</dbReference>
<feature type="compositionally biased region" description="Pro residues" evidence="6">
    <location>
        <begin position="159"/>
        <end position="168"/>
    </location>
</feature>
<dbReference type="InterPro" id="IPR035681">
    <property type="entry name" value="ComA-like_MBL"/>
</dbReference>
<accession>A0ABP4E999</accession>
<evidence type="ECO:0000256" key="7">
    <source>
        <dbReference type="SAM" id="Phobius"/>
    </source>
</evidence>
<evidence type="ECO:0000256" key="6">
    <source>
        <dbReference type="SAM" id="MobiDB-lite"/>
    </source>
</evidence>
<dbReference type="InterPro" id="IPR036866">
    <property type="entry name" value="RibonucZ/Hydroxyglut_hydro"/>
</dbReference>
<feature type="transmembrane region" description="Helical" evidence="7">
    <location>
        <begin position="484"/>
        <end position="507"/>
    </location>
</feature>
<feature type="transmembrane region" description="Helical" evidence="7">
    <location>
        <begin position="513"/>
        <end position="536"/>
    </location>
</feature>
<feature type="transmembrane region" description="Helical" evidence="7">
    <location>
        <begin position="580"/>
        <end position="602"/>
    </location>
</feature>
<dbReference type="InterPro" id="IPR001279">
    <property type="entry name" value="Metallo-B-lactamas"/>
</dbReference>
<keyword evidence="2" id="KW-1003">Cell membrane</keyword>
<feature type="transmembrane region" description="Helical" evidence="7">
    <location>
        <begin position="344"/>
        <end position="365"/>
    </location>
</feature>
<dbReference type="Proteomes" id="UP001499987">
    <property type="component" value="Unassembled WGS sequence"/>
</dbReference>
<feature type="transmembrane region" description="Helical" evidence="7">
    <location>
        <begin position="614"/>
        <end position="633"/>
    </location>
</feature>
<reference evidence="10" key="1">
    <citation type="journal article" date="2019" name="Int. J. Syst. Evol. Microbiol.">
        <title>The Global Catalogue of Microorganisms (GCM) 10K type strain sequencing project: providing services to taxonomists for standard genome sequencing and annotation.</title>
        <authorList>
            <consortium name="The Broad Institute Genomics Platform"/>
            <consortium name="The Broad Institute Genome Sequencing Center for Infectious Disease"/>
            <person name="Wu L."/>
            <person name="Ma J."/>
        </authorList>
    </citation>
    <scope>NUCLEOTIDE SEQUENCE [LARGE SCALE GENOMIC DNA]</scope>
    <source>
        <strain evidence="10">JCM 13002</strain>
    </source>
</reference>
<feature type="transmembrane region" description="Helical" evidence="7">
    <location>
        <begin position="12"/>
        <end position="31"/>
    </location>
</feature>
<dbReference type="EMBL" id="BAAALD010000049">
    <property type="protein sequence ID" value="GAA1099052.1"/>
    <property type="molecule type" value="Genomic_DNA"/>
</dbReference>
<evidence type="ECO:0000259" key="8">
    <source>
        <dbReference type="SMART" id="SM00849"/>
    </source>
</evidence>
<feature type="domain" description="Metallo-beta-lactamase" evidence="8">
    <location>
        <begin position="655"/>
        <end position="854"/>
    </location>
</feature>
<dbReference type="RefSeq" id="WP_344625663.1">
    <property type="nucleotide sequence ID" value="NZ_BAAALD010000049.1"/>
</dbReference>
<proteinExistence type="predicted"/>
<comment type="subcellular location">
    <subcellularLocation>
        <location evidence="1">Cell membrane</location>
        <topology evidence="1">Multi-pass membrane protein</topology>
    </subcellularLocation>
</comment>
<gene>
    <name evidence="9" type="ORF">GCM10009663_47310</name>
</gene>
<feature type="compositionally biased region" description="Low complexity" evidence="6">
    <location>
        <begin position="139"/>
        <end position="158"/>
    </location>
</feature>
<evidence type="ECO:0000313" key="9">
    <source>
        <dbReference type="EMBL" id="GAA1099052.1"/>
    </source>
</evidence>
<dbReference type="Pfam" id="PF03772">
    <property type="entry name" value="Competence"/>
    <property type="match status" value="1"/>
</dbReference>
<feature type="region of interest" description="Disordered" evidence="6">
    <location>
        <begin position="83"/>
        <end position="185"/>
    </location>
</feature>
<evidence type="ECO:0000256" key="2">
    <source>
        <dbReference type="ARBA" id="ARBA00022475"/>
    </source>
</evidence>